<gene>
    <name evidence="2" type="ORF">FCV25_02915</name>
</gene>
<proteinExistence type="predicted"/>
<accession>A0A6B4K2R6</accession>
<comment type="caution">
    <text evidence="2">The sequence shown here is derived from an EMBL/GenBank/DDBJ whole genome shotgun (WGS) entry which is preliminary data.</text>
</comment>
<evidence type="ECO:0000313" key="3">
    <source>
        <dbReference type="Proteomes" id="UP000472521"/>
    </source>
</evidence>
<feature type="domain" description="Glycine zipper-like" evidence="1">
    <location>
        <begin position="16"/>
        <end position="63"/>
    </location>
</feature>
<evidence type="ECO:0000259" key="1">
    <source>
        <dbReference type="Pfam" id="PF26273"/>
    </source>
</evidence>
<dbReference type="Pfam" id="PF26273">
    <property type="entry name" value="Gly_zipper"/>
    <property type="match status" value="1"/>
</dbReference>
<dbReference type="Proteomes" id="UP000472521">
    <property type="component" value="Unassembled WGS sequence"/>
</dbReference>
<sequence>MGNEKSVEIDNSKNDKDVNKAGSYLALCLCFGCSLGVIFKNIPLFVGSGIAIGTILEAGSNKRK</sequence>
<dbReference type="EMBL" id="SWND01000001">
    <property type="protein sequence ID" value="NFF00730.1"/>
    <property type="molecule type" value="Genomic_DNA"/>
</dbReference>
<name>A0A6B4K2R6_CLOBO</name>
<dbReference type="RefSeq" id="WP_058008700.1">
    <property type="nucleotide sequence ID" value="NZ_JAIQUR010000003.1"/>
</dbReference>
<dbReference type="InterPro" id="IPR058598">
    <property type="entry name" value="Gly_zipper-like_dom"/>
</dbReference>
<reference evidence="2 3" key="1">
    <citation type="submission" date="2019-04" db="EMBL/GenBank/DDBJ databases">
        <title>Genome sequencing of Clostridium botulinum Groups I-IV and Clostridium butyricum.</title>
        <authorList>
            <person name="Brunt J."/>
            <person name="Van Vliet A.H.M."/>
            <person name="Stringer S.C."/>
            <person name="Carter A.T."/>
            <person name="Peck M.W."/>
        </authorList>
    </citation>
    <scope>NUCLEOTIDE SEQUENCE [LARGE SCALE GENOMIC DNA]</scope>
    <source>
        <strain evidence="2 3">IFR 18/054</strain>
    </source>
</reference>
<dbReference type="AlphaFoldDB" id="A0A6B4K2R6"/>
<protein>
    <recommendedName>
        <fullName evidence="1">Glycine zipper-like domain-containing protein</fullName>
    </recommendedName>
</protein>
<organism evidence="2 3">
    <name type="scientific">Clostridium botulinum</name>
    <dbReference type="NCBI Taxonomy" id="1491"/>
    <lineage>
        <taxon>Bacteria</taxon>
        <taxon>Bacillati</taxon>
        <taxon>Bacillota</taxon>
        <taxon>Clostridia</taxon>
        <taxon>Eubacteriales</taxon>
        <taxon>Clostridiaceae</taxon>
        <taxon>Clostridium</taxon>
    </lineage>
</organism>
<evidence type="ECO:0000313" key="2">
    <source>
        <dbReference type="EMBL" id="NFF00730.1"/>
    </source>
</evidence>